<dbReference type="GO" id="GO:0006950">
    <property type="term" value="P:response to stress"/>
    <property type="evidence" value="ECO:0007669"/>
    <property type="project" value="UniProtKB-ARBA"/>
</dbReference>
<feature type="region of interest" description="Disordered" evidence="3">
    <location>
        <begin position="124"/>
        <end position="226"/>
    </location>
</feature>
<evidence type="ECO:0000256" key="3">
    <source>
        <dbReference type="SAM" id="MobiDB-lite"/>
    </source>
</evidence>
<dbReference type="InterPro" id="IPR051992">
    <property type="entry name" value="OxStress_Response_Reg"/>
</dbReference>
<reference evidence="4" key="1">
    <citation type="journal article" date="2016" name="Nat. Genet.">
        <title>A high-quality carrot genome assembly provides new insights into carotenoid accumulation and asterid genome evolution.</title>
        <authorList>
            <person name="Iorizzo M."/>
            <person name="Ellison S."/>
            <person name="Senalik D."/>
            <person name="Zeng P."/>
            <person name="Satapoomin P."/>
            <person name="Huang J."/>
            <person name="Bowman M."/>
            <person name="Iovene M."/>
            <person name="Sanseverino W."/>
            <person name="Cavagnaro P."/>
            <person name="Yildiz M."/>
            <person name="Macko-Podgorni A."/>
            <person name="Moranska E."/>
            <person name="Grzebelus E."/>
            <person name="Grzebelus D."/>
            <person name="Ashrafi H."/>
            <person name="Zheng Z."/>
            <person name="Cheng S."/>
            <person name="Spooner D."/>
            <person name="Van Deynze A."/>
            <person name="Simon P."/>
        </authorList>
    </citation>
    <scope>NUCLEOTIDE SEQUENCE</scope>
    <source>
        <tissue evidence="4">Leaf</tissue>
    </source>
</reference>
<dbReference type="AlphaFoldDB" id="A0AAF0XM47"/>
<dbReference type="GO" id="GO:0005634">
    <property type="term" value="C:nucleus"/>
    <property type="evidence" value="ECO:0007669"/>
    <property type="project" value="UniProtKB-SubCell"/>
</dbReference>
<feature type="compositionally biased region" description="Low complexity" evidence="3">
    <location>
        <begin position="144"/>
        <end position="191"/>
    </location>
</feature>
<reference evidence="4" key="2">
    <citation type="submission" date="2022-03" db="EMBL/GenBank/DDBJ databases">
        <title>Draft title - Genomic analysis of global carrot germplasm unveils the trajectory of domestication and the origin of high carotenoid orange carrot.</title>
        <authorList>
            <person name="Iorizzo M."/>
            <person name="Ellison S."/>
            <person name="Senalik D."/>
            <person name="Macko-Podgorni A."/>
            <person name="Grzebelus D."/>
            <person name="Bostan H."/>
            <person name="Rolling W."/>
            <person name="Curaba J."/>
            <person name="Simon P."/>
        </authorList>
    </citation>
    <scope>NUCLEOTIDE SEQUENCE</scope>
    <source>
        <tissue evidence="4">Leaf</tissue>
    </source>
</reference>
<gene>
    <name evidence="4" type="ORF">DCAR_0728437</name>
</gene>
<organism evidence="4 5">
    <name type="scientific">Daucus carota subsp. sativus</name>
    <name type="common">Carrot</name>
    <dbReference type="NCBI Taxonomy" id="79200"/>
    <lineage>
        <taxon>Eukaryota</taxon>
        <taxon>Viridiplantae</taxon>
        <taxon>Streptophyta</taxon>
        <taxon>Embryophyta</taxon>
        <taxon>Tracheophyta</taxon>
        <taxon>Spermatophyta</taxon>
        <taxon>Magnoliopsida</taxon>
        <taxon>eudicotyledons</taxon>
        <taxon>Gunneridae</taxon>
        <taxon>Pentapetalae</taxon>
        <taxon>asterids</taxon>
        <taxon>campanulids</taxon>
        <taxon>Apiales</taxon>
        <taxon>Apiaceae</taxon>
        <taxon>Apioideae</taxon>
        <taxon>Scandiceae</taxon>
        <taxon>Daucinae</taxon>
        <taxon>Daucus</taxon>
        <taxon>Daucus sect. Daucus</taxon>
    </lineage>
</organism>
<name>A0AAF0XM47_DAUCS</name>
<evidence type="ECO:0000313" key="4">
    <source>
        <dbReference type="EMBL" id="WOH08986.1"/>
    </source>
</evidence>
<dbReference type="PANTHER" id="PTHR33172">
    <property type="entry name" value="OS08G0516900 PROTEIN"/>
    <property type="match status" value="1"/>
</dbReference>
<feature type="region of interest" description="Disordered" evidence="3">
    <location>
        <begin position="26"/>
        <end position="75"/>
    </location>
</feature>
<dbReference type="EMBL" id="CP093349">
    <property type="protein sequence ID" value="WOH08986.1"/>
    <property type="molecule type" value="Genomic_DNA"/>
</dbReference>
<sequence>MSIAIESNRMDRSGFDDTMSFKAIYDSSDSGDRRAADDDDSCSSSSIGKNSDVSGGGQSDSGDGDGEVQSSFKGPLDCLDSLEEVLPIKRGISNFYSGKSKSYTSLSDVSSCSSIKDIVKQEDAYTRKRKNLLAHSNYFDRSRNGNLGSSSGISKRLANSSRSSIALSAMVSSSESNNSSECLGSNSSSPTPSLPPLPPNGRRSKSPNNGLMASPPTPERKFSPWRSFSLSDLQHAATATTESALVNNKRSFVEE</sequence>
<protein>
    <submittedName>
        <fullName evidence="4">Uncharacterized protein</fullName>
    </submittedName>
</protein>
<keyword evidence="5" id="KW-1185">Reference proteome</keyword>
<evidence type="ECO:0000313" key="5">
    <source>
        <dbReference type="Proteomes" id="UP000077755"/>
    </source>
</evidence>
<keyword evidence="2" id="KW-0539">Nucleus</keyword>
<evidence type="ECO:0000256" key="2">
    <source>
        <dbReference type="ARBA" id="ARBA00023242"/>
    </source>
</evidence>
<evidence type="ECO:0000256" key="1">
    <source>
        <dbReference type="ARBA" id="ARBA00004123"/>
    </source>
</evidence>
<dbReference type="KEGG" id="dcr:108193818"/>
<comment type="subcellular location">
    <subcellularLocation>
        <location evidence="1">Nucleus</location>
    </subcellularLocation>
</comment>
<dbReference type="PANTHER" id="PTHR33172:SF96">
    <property type="entry name" value="PROTEIN OXIDATIVE STRESS 3 LIKE 3"/>
    <property type="match status" value="1"/>
</dbReference>
<dbReference type="Proteomes" id="UP000077755">
    <property type="component" value="Chromosome 7"/>
</dbReference>
<proteinExistence type="predicted"/>
<accession>A0AAF0XM47</accession>